<name>A0ABT5D8F1_9BACT</name>
<dbReference type="EMBL" id="JAQNDM010000002">
    <property type="protein sequence ID" value="MDC0708557.1"/>
    <property type="molecule type" value="Genomic_DNA"/>
</dbReference>
<protein>
    <submittedName>
        <fullName evidence="2">Outer membrane lipoprotein-sorting protein</fullName>
    </submittedName>
</protein>
<proteinExistence type="predicted"/>
<dbReference type="CDD" id="cd16329">
    <property type="entry name" value="LolA_like"/>
    <property type="match status" value="1"/>
</dbReference>
<evidence type="ECO:0000313" key="2">
    <source>
        <dbReference type="EMBL" id="MDC0708557.1"/>
    </source>
</evidence>
<sequence length="227" mass="26119">MKEILARVDAQLTFDTRAAVAKMIIVSPDETREKELKLFARGQQDSFIIFLKPDRDKGTRFLKLGGQLWTYFPRTEKTVKLSGHMLRQSVMGSDLSYEDMTENKTLLDNYDGELLPQETLDGESVYVVHLKAKNKGVSYAEIKQWISKTSLLPVKEERYATTGKLLKQLRLADIEKIGERFYPKRFIMEDKLKQGTRTELVLSDIKFGADVPTGIFDVRNLERTSNF</sequence>
<organism evidence="2 3">
    <name type="scientific">Stigmatella ashevillensis</name>
    <dbReference type="NCBI Taxonomy" id="2995309"/>
    <lineage>
        <taxon>Bacteria</taxon>
        <taxon>Pseudomonadati</taxon>
        <taxon>Myxococcota</taxon>
        <taxon>Myxococcia</taxon>
        <taxon>Myxococcales</taxon>
        <taxon>Cystobacterineae</taxon>
        <taxon>Archangiaceae</taxon>
        <taxon>Stigmatella</taxon>
    </lineage>
</organism>
<evidence type="ECO:0000313" key="3">
    <source>
        <dbReference type="Proteomes" id="UP001221838"/>
    </source>
</evidence>
<dbReference type="InterPro" id="IPR033399">
    <property type="entry name" value="TP_0789-like"/>
</dbReference>
<dbReference type="Proteomes" id="UP001221838">
    <property type="component" value="Unassembled WGS sequence"/>
</dbReference>
<keyword evidence="2" id="KW-0449">Lipoprotein</keyword>
<reference evidence="2 3" key="1">
    <citation type="submission" date="2022-11" db="EMBL/GenBank/DDBJ databases">
        <title>Minimal conservation of predation-associated metabolite biosynthetic gene clusters underscores biosynthetic potential of Myxococcota including descriptions for ten novel species: Archangium lansinium sp. nov., Myxococcus landrumus sp. nov., Nannocystis bai.</title>
        <authorList>
            <person name="Ahearne A."/>
            <person name="Stevens C."/>
            <person name="Dowd S."/>
        </authorList>
    </citation>
    <scope>NUCLEOTIDE SEQUENCE [LARGE SCALE GENOMIC DNA]</scope>
    <source>
        <strain evidence="2 3">NCWAL01</strain>
    </source>
</reference>
<keyword evidence="3" id="KW-1185">Reference proteome</keyword>
<gene>
    <name evidence="2" type="ORF">POL68_08755</name>
</gene>
<accession>A0ABT5D8F1</accession>
<dbReference type="RefSeq" id="WP_272136514.1">
    <property type="nucleotide sequence ID" value="NZ_JAQNDM010000002.1"/>
</dbReference>
<dbReference type="Pfam" id="PF17131">
    <property type="entry name" value="LolA_like"/>
    <property type="match status" value="1"/>
</dbReference>
<evidence type="ECO:0000259" key="1">
    <source>
        <dbReference type="Pfam" id="PF17131"/>
    </source>
</evidence>
<dbReference type="Gene3D" id="2.50.20.10">
    <property type="entry name" value="Lipoprotein localisation LolA/LolB/LppX"/>
    <property type="match status" value="1"/>
</dbReference>
<feature type="domain" description="Uncharacterized protein TP-0789" evidence="1">
    <location>
        <begin position="42"/>
        <end position="223"/>
    </location>
</feature>
<comment type="caution">
    <text evidence="2">The sequence shown here is derived from an EMBL/GenBank/DDBJ whole genome shotgun (WGS) entry which is preliminary data.</text>
</comment>